<dbReference type="VEuPathDB" id="FungiDB:An01g07340"/>
<accession>A0AAJ8BSS6</accession>
<sequence length="85" mass="9606">MADATPYRSNSSITRQMWLHVVGSLSMTGSIKTTQKQWHQENPAGPDTQAQLNGRKWDKVTVPLLRPEDQTSPLQLPISHYLFST</sequence>
<reference evidence="1" key="1">
    <citation type="submission" date="2025-02" db="EMBL/GenBank/DDBJ databases">
        <authorList>
            <consortium name="NCBI Genome Project"/>
        </authorList>
    </citation>
    <scope>NUCLEOTIDE SEQUENCE</scope>
</reference>
<dbReference type="AlphaFoldDB" id="A0AAJ8BSS6"/>
<organism evidence="1">
    <name type="scientific">Aspergillus niger</name>
    <dbReference type="NCBI Taxonomy" id="5061"/>
    <lineage>
        <taxon>Eukaryota</taxon>
        <taxon>Fungi</taxon>
        <taxon>Dikarya</taxon>
        <taxon>Ascomycota</taxon>
        <taxon>Pezizomycotina</taxon>
        <taxon>Eurotiomycetes</taxon>
        <taxon>Eurotiomycetidae</taxon>
        <taxon>Eurotiales</taxon>
        <taxon>Aspergillaceae</taxon>
        <taxon>Aspergillus</taxon>
        <taxon>Aspergillus subgen. Circumdati</taxon>
    </lineage>
</organism>
<dbReference type="GeneID" id="84589995"/>
<proteinExistence type="predicted"/>
<gene>
    <name evidence="1" type="ORF">An01g07340</name>
</gene>
<name>A0AAJ8BSS6_ASPNG</name>
<protein>
    <submittedName>
        <fullName evidence="1">Uncharacterized protein</fullName>
    </submittedName>
</protein>
<evidence type="ECO:0000313" key="1">
    <source>
        <dbReference type="RefSeq" id="XP_059603222.1"/>
    </source>
</evidence>
<dbReference type="KEGG" id="ang:An01g07340"/>
<dbReference type="RefSeq" id="XP_059603222.1">
    <property type="nucleotide sequence ID" value="XM_059749259.1"/>
</dbReference>
<reference evidence="1" key="2">
    <citation type="submission" date="2025-08" db="UniProtKB">
        <authorList>
            <consortium name="RefSeq"/>
        </authorList>
    </citation>
    <scope>IDENTIFICATION</scope>
</reference>